<feature type="repeat" description="PPR" evidence="3">
    <location>
        <begin position="195"/>
        <end position="229"/>
    </location>
</feature>
<dbReference type="PANTHER" id="PTHR45717">
    <property type="entry name" value="OS12G0527900 PROTEIN"/>
    <property type="match status" value="1"/>
</dbReference>
<comment type="similarity">
    <text evidence="1">Belongs to the PPR family. P subfamily.</text>
</comment>
<dbReference type="PROSITE" id="PS51375">
    <property type="entry name" value="PPR"/>
    <property type="match status" value="1"/>
</dbReference>
<reference evidence="4 5" key="1">
    <citation type="journal article" date="2023" name="G3 (Bethesda)">
        <title>A chromosome-length genome assembly and annotation of blackberry (Rubus argutus, cv. 'Hillquist').</title>
        <authorList>
            <person name="Bruna T."/>
            <person name="Aryal R."/>
            <person name="Dudchenko O."/>
            <person name="Sargent D.J."/>
            <person name="Mead D."/>
            <person name="Buti M."/>
            <person name="Cavallini A."/>
            <person name="Hytonen T."/>
            <person name="Andres J."/>
            <person name="Pham M."/>
            <person name="Weisz D."/>
            <person name="Mascagni F."/>
            <person name="Usai G."/>
            <person name="Natali L."/>
            <person name="Bassil N."/>
            <person name="Fernandez G.E."/>
            <person name="Lomsadze A."/>
            <person name="Armour M."/>
            <person name="Olukolu B."/>
            <person name="Poorten T."/>
            <person name="Britton C."/>
            <person name="Davik J."/>
            <person name="Ashrafi H."/>
            <person name="Aiden E.L."/>
            <person name="Borodovsky M."/>
            <person name="Worthington M."/>
        </authorList>
    </citation>
    <scope>NUCLEOTIDE SEQUENCE [LARGE SCALE GENOMIC DNA]</scope>
    <source>
        <strain evidence="4">PI 553951</strain>
    </source>
</reference>
<proteinExistence type="inferred from homology"/>
<dbReference type="PANTHER" id="PTHR45717:SF10">
    <property type="entry name" value="OS10G0501000 PROTEIN"/>
    <property type="match status" value="1"/>
</dbReference>
<dbReference type="Pfam" id="PF01535">
    <property type="entry name" value="PPR"/>
    <property type="match status" value="2"/>
</dbReference>
<dbReference type="Gene3D" id="1.25.40.10">
    <property type="entry name" value="Tetratricopeptide repeat domain"/>
    <property type="match status" value="2"/>
</dbReference>
<dbReference type="Proteomes" id="UP001457282">
    <property type="component" value="Unassembled WGS sequence"/>
</dbReference>
<evidence type="ECO:0000256" key="3">
    <source>
        <dbReference type="PROSITE-ProRule" id="PRU00708"/>
    </source>
</evidence>
<dbReference type="GO" id="GO:0005739">
    <property type="term" value="C:mitochondrion"/>
    <property type="evidence" value="ECO:0007669"/>
    <property type="project" value="TreeGrafter"/>
</dbReference>
<evidence type="ECO:0000256" key="2">
    <source>
        <dbReference type="ARBA" id="ARBA00022737"/>
    </source>
</evidence>
<accession>A0AAW1Y700</accession>
<keyword evidence="2" id="KW-0677">Repeat</keyword>
<evidence type="ECO:0008006" key="6">
    <source>
        <dbReference type="Google" id="ProtNLM"/>
    </source>
</evidence>
<dbReference type="AlphaFoldDB" id="A0AAW1Y700"/>
<dbReference type="GO" id="GO:0003729">
    <property type="term" value="F:mRNA binding"/>
    <property type="evidence" value="ECO:0007669"/>
    <property type="project" value="UniProtKB-ARBA"/>
</dbReference>
<dbReference type="InterPro" id="IPR002885">
    <property type="entry name" value="PPR_rpt"/>
</dbReference>
<comment type="caution">
    <text evidence="4">The sequence shown here is derived from an EMBL/GenBank/DDBJ whole genome shotgun (WGS) entry which is preliminary data.</text>
</comment>
<evidence type="ECO:0000313" key="5">
    <source>
        <dbReference type="Proteomes" id="UP001457282"/>
    </source>
</evidence>
<organism evidence="4 5">
    <name type="scientific">Rubus argutus</name>
    <name type="common">Southern blackberry</name>
    <dbReference type="NCBI Taxonomy" id="59490"/>
    <lineage>
        <taxon>Eukaryota</taxon>
        <taxon>Viridiplantae</taxon>
        <taxon>Streptophyta</taxon>
        <taxon>Embryophyta</taxon>
        <taxon>Tracheophyta</taxon>
        <taxon>Spermatophyta</taxon>
        <taxon>Magnoliopsida</taxon>
        <taxon>eudicotyledons</taxon>
        <taxon>Gunneridae</taxon>
        <taxon>Pentapetalae</taxon>
        <taxon>rosids</taxon>
        <taxon>fabids</taxon>
        <taxon>Rosales</taxon>
        <taxon>Rosaceae</taxon>
        <taxon>Rosoideae</taxon>
        <taxon>Rosoideae incertae sedis</taxon>
        <taxon>Rubus</taxon>
    </lineage>
</organism>
<evidence type="ECO:0000256" key="1">
    <source>
        <dbReference type="ARBA" id="ARBA00007626"/>
    </source>
</evidence>
<sequence>MNGQMAEAVEALQKAANLENGLGWKFNHLTVASCLVYLKKTGDVEVAHELLRLLRERGHLTPAVCDELENCMDDEPQVFSPLFYSAQATPPPPLQSLYRRISRLGNENLGASIPPMLNQWVAQARDIKQLELQAFIVKLRKSNLHNHALHVSTWISDKLKLDLTLGDIATRIDLISKVHGPEDAHKYFHGIPDPGLQAYSVLLRCFAQHKLSDKAETIFQEMKELGFVIGIGSYNTMLGVYFKNGEHGKLDVLPVSDIERMEKILLKMEADPLVTINWRGYVAAAKAFMKAGQLEKAFTMLKRSEKFISNCAREIFYERMLSLYAAIGKKDEVHRIWNLYKNMGKLNNNGYRCMLVSLVKMDDIDGAEKIVEEWQTLKNCVNCETMF</sequence>
<protein>
    <recommendedName>
        <fullName evidence="6">Pentatricopeptide repeat-containing protein</fullName>
    </recommendedName>
</protein>
<dbReference type="InterPro" id="IPR011990">
    <property type="entry name" value="TPR-like_helical_dom_sf"/>
</dbReference>
<evidence type="ECO:0000313" key="4">
    <source>
        <dbReference type="EMBL" id="KAK9943994.1"/>
    </source>
</evidence>
<keyword evidence="5" id="KW-1185">Reference proteome</keyword>
<gene>
    <name evidence="4" type="ORF">M0R45_009580</name>
</gene>
<name>A0AAW1Y700_RUBAR</name>
<dbReference type="EMBL" id="JBEDUW010000002">
    <property type="protein sequence ID" value="KAK9943994.1"/>
    <property type="molecule type" value="Genomic_DNA"/>
</dbReference>
<dbReference type="NCBIfam" id="TIGR00756">
    <property type="entry name" value="PPR"/>
    <property type="match status" value="1"/>
</dbReference>